<dbReference type="Pfam" id="PF00296">
    <property type="entry name" value="Bac_luciferase"/>
    <property type="match status" value="1"/>
</dbReference>
<evidence type="ECO:0000256" key="1">
    <source>
        <dbReference type="ARBA" id="ARBA00007789"/>
    </source>
</evidence>
<dbReference type="PANTHER" id="PTHR30137">
    <property type="entry name" value="LUCIFERASE-LIKE MONOOXYGENASE"/>
    <property type="match status" value="1"/>
</dbReference>
<reference evidence="3" key="1">
    <citation type="submission" date="2023-07" db="EMBL/GenBank/DDBJ databases">
        <title>Between Cages and Wild: Unraveling the Impact of Captivity on Animal Microbiomes and Antimicrobial Resistance.</title>
        <authorList>
            <person name="Schmartz G.P."/>
            <person name="Rehner J."/>
            <person name="Schuff M.J."/>
            <person name="Becker S.L."/>
            <person name="Kravczyk M."/>
            <person name="Gurevich A."/>
            <person name="Francke R."/>
            <person name="Mueller R."/>
            <person name="Keller V."/>
            <person name="Keller A."/>
        </authorList>
    </citation>
    <scope>NUCLEOTIDE SEQUENCE</scope>
    <source>
        <strain evidence="3">S39M_St_73</strain>
    </source>
</reference>
<evidence type="ECO:0000313" key="3">
    <source>
        <dbReference type="EMBL" id="MDO5456990.1"/>
    </source>
</evidence>
<protein>
    <submittedName>
        <fullName evidence="3">LLM class flavin-dependent oxidoreductase</fullName>
        <ecNumber evidence="3">1.-.-.-</ecNumber>
    </submittedName>
</protein>
<dbReference type="EC" id="1.-.-.-" evidence="3"/>
<name>A0AA43RK69_9LACT</name>
<keyword evidence="4" id="KW-1185">Reference proteome</keyword>
<dbReference type="NCBIfam" id="TIGR03558">
    <property type="entry name" value="oxido_grp_1"/>
    <property type="match status" value="1"/>
</dbReference>
<comment type="caution">
    <text evidence="3">The sequence shown here is derived from an EMBL/GenBank/DDBJ whole genome shotgun (WGS) entry which is preliminary data.</text>
</comment>
<gene>
    <name evidence="3" type="ORF">Q4F26_01465</name>
</gene>
<accession>A0AA43RK69</accession>
<organism evidence="3 4">
    <name type="scientific">Atopococcus tabaci</name>
    <dbReference type="NCBI Taxonomy" id="269774"/>
    <lineage>
        <taxon>Bacteria</taxon>
        <taxon>Bacillati</taxon>
        <taxon>Bacillota</taxon>
        <taxon>Bacilli</taxon>
        <taxon>Lactobacillales</taxon>
        <taxon>Carnobacteriaceae</taxon>
        <taxon>Atopococcus</taxon>
    </lineage>
</organism>
<sequence>MVKLNVLDYAQIDEGSHSVQAVRESVELAQYAESLEYHRFWVAEHHDVPAFASSSPELLMMHLADHTNRIRIGSGGVMLPHYSPYKVAENFKLLEAAHPHRIDLGIGNTAGTQVVQEALNELRTRRWGYKTAISDVIHYLSKDKKPDFRFENLQARPLIESKPDMWLLSTSVSNARLAAQLGIGYCFGLFPYASGDKLEVGREACRVYREEFQPSDILSEPRVMFSMFAAAGEDDKHAEALAKSIDLWMLGQEDFAKFKQIPSIETAADYQLSAAEKRKVQANRSRLIVGGPKSIRQQLDVYIDAFQADELLMCTIMPGIDNRKKGLEVLAEAFEN</sequence>
<comment type="similarity">
    <text evidence="1">To bacterial alkanal monooxygenase alpha and beta chains.</text>
</comment>
<feature type="domain" description="Luciferase-like" evidence="2">
    <location>
        <begin position="8"/>
        <end position="305"/>
    </location>
</feature>
<dbReference type="AlphaFoldDB" id="A0AA43RK69"/>
<dbReference type="InterPro" id="IPR036661">
    <property type="entry name" value="Luciferase-like_sf"/>
</dbReference>
<evidence type="ECO:0000259" key="2">
    <source>
        <dbReference type="Pfam" id="PF00296"/>
    </source>
</evidence>
<dbReference type="Proteomes" id="UP001171751">
    <property type="component" value="Unassembled WGS sequence"/>
</dbReference>
<dbReference type="Gene3D" id="3.20.20.30">
    <property type="entry name" value="Luciferase-like domain"/>
    <property type="match status" value="1"/>
</dbReference>
<dbReference type="CDD" id="cd00347">
    <property type="entry name" value="Flavin_utilizing_monoxygenases"/>
    <property type="match status" value="1"/>
</dbReference>
<dbReference type="PANTHER" id="PTHR30137:SF6">
    <property type="entry name" value="LUCIFERASE-LIKE MONOOXYGENASE"/>
    <property type="match status" value="1"/>
</dbReference>
<dbReference type="InterPro" id="IPR019949">
    <property type="entry name" value="CmoO-like"/>
</dbReference>
<evidence type="ECO:0000313" key="4">
    <source>
        <dbReference type="Proteomes" id="UP001171751"/>
    </source>
</evidence>
<dbReference type="InterPro" id="IPR011251">
    <property type="entry name" value="Luciferase-like_dom"/>
</dbReference>
<proteinExistence type="predicted"/>
<dbReference type="SUPFAM" id="SSF51679">
    <property type="entry name" value="Bacterial luciferase-like"/>
    <property type="match status" value="1"/>
</dbReference>
<keyword evidence="3" id="KW-0560">Oxidoreductase</keyword>
<dbReference type="InterPro" id="IPR050766">
    <property type="entry name" value="Bact_Lucif_Oxidored"/>
</dbReference>
<dbReference type="GO" id="GO:0016705">
    <property type="term" value="F:oxidoreductase activity, acting on paired donors, with incorporation or reduction of molecular oxygen"/>
    <property type="evidence" value="ECO:0007669"/>
    <property type="project" value="InterPro"/>
</dbReference>
<dbReference type="GO" id="GO:0005829">
    <property type="term" value="C:cytosol"/>
    <property type="evidence" value="ECO:0007669"/>
    <property type="project" value="TreeGrafter"/>
</dbReference>
<dbReference type="EMBL" id="JAUNQW010000003">
    <property type="protein sequence ID" value="MDO5456990.1"/>
    <property type="molecule type" value="Genomic_DNA"/>
</dbReference>